<name>A0A0E0EI56_9ORYZ</name>
<accession>A0A0E0EI56</accession>
<organism evidence="1">
    <name type="scientific">Oryza meridionalis</name>
    <dbReference type="NCBI Taxonomy" id="40149"/>
    <lineage>
        <taxon>Eukaryota</taxon>
        <taxon>Viridiplantae</taxon>
        <taxon>Streptophyta</taxon>
        <taxon>Embryophyta</taxon>
        <taxon>Tracheophyta</taxon>
        <taxon>Spermatophyta</taxon>
        <taxon>Magnoliopsida</taxon>
        <taxon>Liliopsida</taxon>
        <taxon>Poales</taxon>
        <taxon>Poaceae</taxon>
        <taxon>BOP clade</taxon>
        <taxon>Oryzoideae</taxon>
        <taxon>Oryzeae</taxon>
        <taxon>Oryzinae</taxon>
        <taxon>Oryza</taxon>
    </lineage>
</organism>
<evidence type="ECO:0000313" key="2">
    <source>
        <dbReference type="Proteomes" id="UP000008021"/>
    </source>
</evidence>
<sequence>MSEGKLETRARQRQGGVGTMVVECEMCGKAATVVGEGKPPRLQLDPGLHMPLKLTEAALYTLADSTIVAADVVDGGGGPEQSMEAAHAQKIRGRFGFISEALGVMLKMFGKWSGESEFGVMWVPG</sequence>
<protein>
    <submittedName>
        <fullName evidence="1">Uncharacterized protein</fullName>
    </submittedName>
</protein>
<dbReference type="Gramene" id="OMERI08G03570.1">
    <property type="protein sequence ID" value="OMERI08G03570.1"/>
    <property type="gene ID" value="OMERI08G03570"/>
</dbReference>
<reference evidence="1" key="2">
    <citation type="submission" date="2018-05" db="EMBL/GenBank/DDBJ databases">
        <title>OmerRS3 (Oryza meridionalis Reference Sequence Version 3).</title>
        <authorList>
            <person name="Zhang J."/>
            <person name="Kudrna D."/>
            <person name="Lee S."/>
            <person name="Talag J."/>
            <person name="Welchert J."/>
            <person name="Wing R.A."/>
        </authorList>
    </citation>
    <scope>NUCLEOTIDE SEQUENCE [LARGE SCALE GENOMIC DNA]</scope>
    <source>
        <strain evidence="1">cv. OR44</strain>
    </source>
</reference>
<dbReference type="EnsemblPlants" id="OMERI08G03570.1">
    <property type="protein sequence ID" value="OMERI08G03570.1"/>
    <property type="gene ID" value="OMERI08G03570"/>
</dbReference>
<dbReference type="AlphaFoldDB" id="A0A0E0EI56"/>
<evidence type="ECO:0000313" key="1">
    <source>
        <dbReference type="EnsemblPlants" id="OMERI08G03570.1"/>
    </source>
</evidence>
<dbReference type="HOGENOM" id="CLU_141293_0_0_1"/>
<keyword evidence="2" id="KW-1185">Reference proteome</keyword>
<reference evidence="1" key="1">
    <citation type="submission" date="2015-04" db="UniProtKB">
        <authorList>
            <consortium name="EnsemblPlants"/>
        </authorList>
    </citation>
    <scope>IDENTIFICATION</scope>
</reference>
<proteinExistence type="predicted"/>
<dbReference type="Proteomes" id="UP000008021">
    <property type="component" value="Chromosome 8"/>
</dbReference>